<dbReference type="InterPro" id="IPR006311">
    <property type="entry name" value="TAT_signal"/>
</dbReference>
<dbReference type="AlphaFoldDB" id="A0A1B2EA79"/>
<dbReference type="GO" id="GO:0042597">
    <property type="term" value="C:periplasmic space"/>
    <property type="evidence" value="ECO:0007669"/>
    <property type="project" value="UniProtKB-SubCell"/>
</dbReference>
<accession>A0A1B2EA79</accession>
<dbReference type="EMBL" id="CP016616">
    <property type="protein sequence ID" value="ANY76883.1"/>
    <property type="molecule type" value="Genomic_DNA"/>
</dbReference>
<sequence length="432" mass="47451">MKTYVDRRTLLKSALALGGAAAVGSPSMSWAQGEAARLRATWWGSPDRARRTTDVGKLFTERSGIEIAGEPVGADYWAKIGTQMAGRNIADVFQLEPSSLADYAGRGAAKAMDEFVGKQLDISTFGDKMVDLCRAGGKIWGVALGLNSFSLFYDQTVFEKAGIKPPTHETTWKQFADMAVDLTKAVGRPDYWGAPYGARYHYVFDVWLRQRGKRLYTEDAKLGFTADDAKEWFSYWEDLRKRNGCVPADVQTLDQNQIERNSLALGKSAMGLTYSNQLIGYQLLTKNKLGITMVPSSGPGTKSGHYYRPALIWSIGSTTKNADKAAAFISFFVNDVEAGKILGVERGVPMSPKVREAILPNLNEVERATVDYVNLLADKVSDYPPPVPVGAVEFDNNVMRKVADQVAFGQISIDEAGKRMIEDGNAVLRKVN</sequence>
<dbReference type="InterPro" id="IPR006059">
    <property type="entry name" value="SBP"/>
</dbReference>
<gene>
    <name evidence="5" type="ORF">BB934_00505</name>
</gene>
<dbReference type="PANTHER" id="PTHR43649:SF11">
    <property type="entry name" value="ABC TRANSPORTER SUBSTRATE-BINDING PROTEIN YESO-RELATED"/>
    <property type="match status" value="1"/>
</dbReference>
<name>A0A1B2EA79_9HYPH</name>
<dbReference type="RefSeq" id="WP_099507873.1">
    <property type="nucleotide sequence ID" value="NZ_CP016616.1"/>
</dbReference>
<evidence type="ECO:0000256" key="4">
    <source>
        <dbReference type="SAM" id="SignalP"/>
    </source>
</evidence>
<dbReference type="Pfam" id="PF01547">
    <property type="entry name" value="SBP_bac_1"/>
    <property type="match status" value="1"/>
</dbReference>
<keyword evidence="4" id="KW-0732">Signal</keyword>
<evidence type="ECO:0000256" key="3">
    <source>
        <dbReference type="ARBA" id="ARBA00022764"/>
    </source>
</evidence>
<dbReference type="OrthoDB" id="5897001at2"/>
<dbReference type="SUPFAM" id="SSF53850">
    <property type="entry name" value="Periplasmic binding protein-like II"/>
    <property type="match status" value="1"/>
</dbReference>
<feature type="signal peptide" evidence="4">
    <location>
        <begin position="1"/>
        <end position="31"/>
    </location>
</feature>
<evidence type="ECO:0000313" key="5">
    <source>
        <dbReference type="EMBL" id="ANY76883.1"/>
    </source>
</evidence>
<feature type="chain" id="PRO_5008535875" evidence="4">
    <location>
        <begin position="32"/>
        <end position="432"/>
    </location>
</feature>
<dbReference type="PANTHER" id="PTHR43649">
    <property type="entry name" value="ARABINOSE-BINDING PROTEIN-RELATED"/>
    <property type="match status" value="1"/>
</dbReference>
<proteinExistence type="inferred from homology"/>
<evidence type="ECO:0000256" key="1">
    <source>
        <dbReference type="ARBA" id="ARBA00004418"/>
    </source>
</evidence>
<dbReference type="Gene3D" id="3.40.190.10">
    <property type="entry name" value="Periplasmic binding protein-like II"/>
    <property type="match status" value="2"/>
</dbReference>
<protein>
    <submittedName>
        <fullName evidence="5">Sugar ABC transporter substrate-binding protein</fullName>
    </submittedName>
</protein>
<organism evidence="5">
    <name type="scientific">Microvirga ossetica</name>
    <dbReference type="NCBI Taxonomy" id="1882682"/>
    <lineage>
        <taxon>Bacteria</taxon>
        <taxon>Pseudomonadati</taxon>
        <taxon>Pseudomonadota</taxon>
        <taxon>Alphaproteobacteria</taxon>
        <taxon>Hyphomicrobiales</taxon>
        <taxon>Methylobacteriaceae</taxon>
        <taxon>Microvirga</taxon>
    </lineage>
</organism>
<comment type="subcellular location">
    <subcellularLocation>
        <location evidence="1">Periplasm</location>
    </subcellularLocation>
</comment>
<dbReference type="InterPro" id="IPR050490">
    <property type="entry name" value="Bact_solute-bd_prot1"/>
</dbReference>
<keyword evidence="3" id="KW-0574">Periplasm</keyword>
<dbReference type="KEGG" id="moc:BB934_00505"/>
<reference evidence="5" key="1">
    <citation type="submission" date="2016-07" db="EMBL/GenBank/DDBJ databases">
        <title>Microvirga ossetica sp. nov. a new species of rhizobia isolated from root nodules of the legume species Vicia alpestris Steven originated from North Ossetia region in the Caucasus.</title>
        <authorList>
            <person name="Safronova V.I."/>
            <person name="Kuznetsova I.G."/>
            <person name="Sazanova A.L."/>
            <person name="Belimov A."/>
            <person name="Andronov E."/>
            <person name="Osledkin Y.S."/>
            <person name="Onishchuk O.P."/>
            <person name="Kurchak O.N."/>
            <person name="Shaposhnikov A.I."/>
            <person name="Willems A."/>
            <person name="Tikhonovich I.A."/>
        </authorList>
    </citation>
    <scope>NUCLEOTIDE SEQUENCE [LARGE SCALE GENOMIC DNA]</scope>
    <source>
        <strain evidence="5">V5/3M</strain>
    </source>
</reference>
<comment type="similarity">
    <text evidence="2">Belongs to the bacterial solute-binding protein 1 family.</text>
</comment>
<dbReference type="PROSITE" id="PS51318">
    <property type="entry name" value="TAT"/>
    <property type="match status" value="1"/>
</dbReference>
<evidence type="ECO:0000256" key="2">
    <source>
        <dbReference type="ARBA" id="ARBA00008520"/>
    </source>
</evidence>